<feature type="region of interest" description="Disordered" evidence="1">
    <location>
        <begin position="294"/>
        <end position="313"/>
    </location>
</feature>
<dbReference type="OrthoDB" id="91566at2759"/>
<keyword evidence="5" id="KW-1185">Reference proteome</keyword>
<dbReference type="Proteomes" id="UP000002630">
    <property type="component" value="Linkage Group LG14"/>
</dbReference>
<evidence type="ECO:0000313" key="5">
    <source>
        <dbReference type="Proteomes" id="UP000002630"/>
    </source>
</evidence>
<accession>D7FMW9</accession>
<dbReference type="SUPFAM" id="SSF51206">
    <property type="entry name" value="cAMP-binding domain-like"/>
    <property type="match status" value="1"/>
</dbReference>
<feature type="domain" description="STAS" evidence="3">
    <location>
        <begin position="321"/>
        <end position="401"/>
    </location>
</feature>
<dbReference type="CDD" id="cd07042">
    <property type="entry name" value="STAS_SulP_like_sulfate_transporter"/>
    <property type="match status" value="1"/>
</dbReference>
<gene>
    <name evidence="4" type="ORF">Esi_0171_0055</name>
</gene>
<proteinExistence type="predicted"/>
<dbReference type="Gene3D" id="3.30.750.24">
    <property type="entry name" value="STAS domain"/>
    <property type="match status" value="1"/>
</dbReference>
<dbReference type="EMBL" id="FN648224">
    <property type="protein sequence ID" value="CBJ30033.1"/>
    <property type="molecule type" value="Genomic_DNA"/>
</dbReference>
<evidence type="ECO:0000259" key="3">
    <source>
        <dbReference type="PROSITE" id="PS50801"/>
    </source>
</evidence>
<feature type="compositionally biased region" description="Low complexity" evidence="1">
    <location>
        <begin position="121"/>
        <end position="148"/>
    </location>
</feature>
<dbReference type="PANTHER" id="PTHR43310">
    <property type="entry name" value="SULFATE TRANSPORTER YBAR-RELATED"/>
    <property type="match status" value="1"/>
</dbReference>
<organism evidence="4 5">
    <name type="scientific">Ectocarpus siliculosus</name>
    <name type="common">Brown alga</name>
    <name type="synonym">Conferva siliculosa</name>
    <dbReference type="NCBI Taxonomy" id="2880"/>
    <lineage>
        <taxon>Eukaryota</taxon>
        <taxon>Sar</taxon>
        <taxon>Stramenopiles</taxon>
        <taxon>Ochrophyta</taxon>
        <taxon>PX clade</taxon>
        <taxon>Phaeophyceae</taxon>
        <taxon>Ectocarpales</taxon>
        <taxon>Ectocarpaceae</taxon>
        <taxon>Ectocarpus</taxon>
    </lineage>
</organism>
<dbReference type="InterPro" id="IPR002645">
    <property type="entry name" value="STAS_dom"/>
</dbReference>
<reference evidence="4 5" key="1">
    <citation type="journal article" date="2010" name="Nature">
        <title>The Ectocarpus genome and the independent evolution of multicellularity in brown algae.</title>
        <authorList>
            <person name="Cock J.M."/>
            <person name="Sterck L."/>
            <person name="Rouze P."/>
            <person name="Scornet D."/>
            <person name="Allen A.E."/>
            <person name="Amoutzias G."/>
            <person name="Anthouard V."/>
            <person name="Artiguenave F."/>
            <person name="Aury J.M."/>
            <person name="Badger J.H."/>
            <person name="Beszteri B."/>
            <person name="Billiau K."/>
            <person name="Bonnet E."/>
            <person name="Bothwell J.H."/>
            <person name="Bowler C."/>
            <person name="Boyen C."/>
            <person name="Brownlee C."/>
            <person name="Carrano C.J."/>
            <person name="Charrier B."/>
            <person name="Cho G.Y."/>
            <person name="Coelho S.M."/>
            <person name="Collen J."/>
            <person name="Corre E."/>
            <person name="Da Silva C."/>
            <person name="Delage L."/>
            <person name="Delaroque N."/>
            <person name="Dittami S.M."/>
            <person name="Doulbeau S."/>
            <person name="Elias M."/>
            <person name="Farnham G."/>
            <person name="Gachon C.M."/>
            <person name="Gschloessl B."/>
            <person name="Heesch S."/>
            <person name="Jabbari K."/>
            <person name="Jubin C."/>
            <person name="Kawai H."/>
            <person name="Kimura K."/>
            <person name="Kloareg B."/>
            <person name="Kupper F.C."/>
            <person name="Lang D."/>
            <person name="Le Bail A."/>
            <person name="Leblanc C."/>
            <person name="Lerouge P."/>
            <person name="Lohr M."/>
            <person name="Lopez P.J."/>
            <person name="Martens C."/>
            <person name="Maumus F."/>
            <person name="Michel G."/>
            <person name="Miranda-Saavedra D."/>
            <person name="Morales J."/>
            <person name="Moreau H."/>
            <person name="Motomura T."/>
            <person name="Nagasato C."/>
            <person name="Napoli C.A."/>
            <person name="Nelson D.R."/>
            <person name="Nyvall-Collen P."/>
            <person name="Peters A.F."/>
            <person name="Pommier C."/>
            <person name="Potin P."/>
            <person name="Poulain J."/>
            <person name="Quesneville H."/>
            <person name="Read B."/>
            <person name="Rensing S.A."/>
            <person name="Ritter A."/>
            <person name="Rousvoal S."/>
            <person name="Samanta M."/>
            <person name="Samson G."/>
            <person name="Schroeder D.C."/>
            <person name="Segurens B."/>
            <person name="Strittmatter M."/>
            <person name="Tonon T."/>
            <person name="Tregear J.W."/>
            <person name="Valentin K."/>
            <person name="von Dassow P."/>
            <person name="Yamagishi T."/>
            <person name="Van de Peer Y."/>
            <person name="Wincker P."/>
        </authorList>
    </citation>
    <scope>NUCLEOTIDE SEQUENCE [LARGE SCALE GENOMIC DNA]</scope>
    <source>
        <strain evidence="5">Ec32 / CCAP1310/4</strain>
    </source>
</reference>
<evidence type="ECO:0000259" key="2">
    <source>
        <dbReference type="PROSITE" id="PS50042"/>
    </source>
</evidence>
<evidence type="ECO:0000256" key="1">
    <source>
        <dbReference type="SAM" id="MobiDB-lite"/>
    </source>
</evidence>
<dbReference type="EMBL" id="FN649739">
    <property type="protein sequence ID" value="CBJ30033.1"/>
    <property type="molecule type" value="Genomic_DNA"/>
</dbReference>
<dbReference type="SUPFAM" id="SSF52091">
    <property type="entry name" value="SpoIIaa-like"/>
    <property type="match status" value="1"/>
</dbReference>
<dbReference type="InterPro" id="IPR000595">
    <property type="entry name" value="cNMP-bd_dom"/>
</dbReference>
<dbReference type="InParanoid" id="D7FMW9"/>
<name>D7FMW9_ECTSI</name>
<dbReference type="STRING" id="2880.D7FMW9"/>
<dbReference type="CDD" id="cd00038">
    <property type="entry name" value="CAP_ED"/>
    <property type="match status" value="1"/>
</dbReference>
<feature type="region of interest" description="Disordered" evidence="1">
    <location>
        <begin position="121"/>
        <end position="184"/>
    </location>
</feature>
<dbReference type="InterPro" id="IPR052706">
    <property type="entry name" value="Membrane-Transporter-like"/>
</dbReference>
<dbReference type="PROSITE" id="PS50042">
    <property type="entry name" value="CNMP_BINDING_3"/>
    <property type="match status" value="1"/>
</dbReference>
<evidence type="ECO:0000313" key="4">
    <source>
        <dbReference type="EMBL" id="CBJ30033.1"/>
    </source>
</evidence>
<protein>
    <recommendedName>
        <fullName evidence="6">Sulfate transporter</fullName>
    </recommendedName>
</protein>
<feature type="region of interest" description="Disordered" evidence="1">
    <location>
        <begin position="453"/>
        <end position="494"/>
    </location>
</feature>
<dbReference type="PANTHER" id="PTHR43310:SF2">
    <property type="entry name" value="SLC26A_SULP TRANSPORTER DOMAIN-CONTAINING PROTEIN"/>
    <property type="match status" value="1"/>
</dbReference>
<evidence type="ECO:0008006" key="6">
    <source>
        <dbReference type="Google" id="ProtNLM"/>
    </source>
</evidence>
<feature type="domain" description="Cyclic nucleotide-binding" evidence="2">
    <location>
        <begin position="593"/>
        <end position="653"/>
    </location>
</feature>
<dbReference type="AlphaFoldDB" id="D7FMW9"/>
<dbReference type="Gene3D" id="2.60.120.10">
    <property type="entry name" value="Jelly Rolls"/>
    <property type="match status" value="1"/>
</dbReference>
<dbReference type="InterPro" id="IPR018490">
    <property type="entry name" value="cNMP-bd_dom_sf"/>
</dbReference>
<dbReference type="InterPro" id="IPR036513">
    <property type="entry name" value="STAS_dom_sf"/>
</dbReference>
<dbReference type="PROSITE" id="PS50801">
    <property type="entry name" value="STAS"/>
    <property type="match status" value="1"/>
</dbReference>
<sequence length="709" mass="74130">MMPAEYLVCLATYGSIQAWGVEKGLVVGLVLAALGFTVTYAQVPTVMKARVKASTVMRTFEERVILKAHQEQAVVLELQPSGEGTTAAGVINPRGDILSPVFNRSGAVYRSSSATAAAAVPSSALPGSSPMWTSSQQQGGASSQGISSPLAHSLARTRSVGGTCTGVPGAGGGRGRPFHRAGGLLPGASERLEAEQESQAVLANDSTRHDGGRGGAHFSVPAQETTDYEAMEEGGAGGDGGAGSSGGATAAVGVRARRPRGASLGEEQRVGEGAVQEYMSLWANGGGSFVDSPGLTGRTGGGDSSPGFSGRETRCPSVVSLLPASEERTRRVILDFSNVVGVDATAARSCFLMLKIVMRTSGVHVVFAGATRTVQALLRSHGVITDDDPVFNSLDTALEWSEEMMLDERREEMLLRGGGVTASPSLGGSLLRQQQQQACLAGTVPPPLALTAQAQGRHAAEEPAEGGGGLPPVESKNEEGEGEQGRPGAAPPSPAEAVVFLEDHYLSAGTLRRRNSFRTQISDRALDNPLVVGDVGSLQFILEDYLEVDRYHAPESVRSVFGEAKSFFRQEHVAAGAVLVDHDSPSSSSSSPEKVYFIGSGSVEPQIPGECGPRRLQKVCAGGTFGEVGFFLRTPQAFRAVAREPCHLHTLNRAGMVAMQHQNPGLCILVQKAVMKSICLAKSLSIESAHLRPVDDGRSRRLGSIEEEG</sequence>
<dbReference type="InterPro" id="IPR014710">
    <property type="entry name" value="RmlC-like_jellyroll"/>
</dbReference>